<gene>
    <name evidence="3" type="ORF">AAHA92_34090</name>
</gene>
<sequence>MTPKLKTIIQVLTYVVLNGEFFVTEGTDYDVACFNSMKKECVDVFYKNICQDDGAPVTMSGCCSDIMEIDRNCYYYALVKQASDLHLCDDRPISARGESIFWACYGYS</sequence>
<protein>
    <recommendedName>
        <fullName evidence="2">Prolamin-like domain-containing protein</fullName>
    </recommendedName>
</protein>
<feature type="domain" description="Prolamin-like" evidence="2">
    <location>
        <begin position="33"/>
        <end position="75"/>
    </location>
</feature>
<dbReference type="Pfam" id="PF05617">
    <property type="entry name" value="Prolamin_like"/>
    <property type="match status" value="1"/>
</dbReference>
<dbReference type="EMBL" id="JBEAFC010000016">
    <property type="protein sequence ID" value="KAL1530989.1"/>
    <property type="molecule type" value="Genomic_DNA"/>
</dbReference>
<name>A0ABD1FGJ9_SALDI</name>
<evidence type="ECO:0000313" key="3">
    <source>
        <dbReference type="EMBL" id="KAL1530989.1"/>
    </source>
</evidence>
<reference evidence="3 4" key="1">
    <citation type="submission" date="2024-06" db="EMBL/GenBank/DDBJ databases">
        <title>A chromosome level genome sequence of Diviner's sage (Salvia divinorum).</title>
        <authorList>
            <person name="Ford S.A."/>
            <person name="Ro D.-K."/>
            <person name="Ness R.W."/>
            <person name="Phillips M.A."/>
        </authorList>
    </citation>
    <scope>NUCLEOTIDE SEQUENCE [LARGE SCALE GENOMIC DNA]</scope>
    <source>
        <strain evidence="3">SAF-2024a</strain>
        <tissue evidence="3">Leaf</tissue>
    </source>
</reference>
<accession>A0ABD1FGJ9</accession>
<proteinExistence type="predicted"/>
<evidence type="ECO:0000256" key="1">
    <source>
        <dbReference type="ARBA" id="ARBA00022729"/>
    </source>
</evidence>
<evidence type="ECO:0000313" key="4">
    <source>
        <dbReference type="Proteomes" id="UP001567538"/>
    </source>
</evidence>
<comment type="caution">
    <text evidence="3">The sequence shown here is derived from an EMBL/GenBank/DDBJ whole genome shotgun (WGS) entry which is preliminary data.</text>
</comment>
<organism evidence="3 4">
    <name type="scientific">Salvia divinorum</name>
    <name type="common">Maria pastora</name>
    <name type="synonym">Diviner's sage</name>
    <dbReference type="NCBI Taxonomy" id="28513"/>
    <lineage>
        <taxon>Eukaryota</taxon>
        <taxon>Viridiplantae</taxon>
        <taxon>Streptophyta</taxon>
        <taxon>Embryophyta</taxon>
        <taxon>Tracheophyta</taxon>
        <taxon>Spermatophyta</taxon>
        <taxon>Magnoliopsida</taxon>
        <taxon>eudicotyledons</taxon>
        <taxon>Gunneridae</taxon>
        <taxon>Pentapetalae</taxon>
        <taxon>asterids</taxon>
        <taxon>lamiids</taxon>
        <taxon>Lamiales</taxon>
        <taxon>Lamiaceae</taxon>
        <taxon>Nepetoideae</taxon>
        <taxon>Mentheae</taxon>
        <taxon>Salviinae</taxon>
        <taxon>Salvia</taxon>
        <taxon>Salvia subgen. Calosphace</taxon>
    </lineage>
</organism>
<dbReference type="InterPro" id="IPR008502">
    <property type="entry name" value="Prolamin-like"/>
</dbReference>
<dbReference type="AlphaFoldDB" id="A0ABD1FGJ9"/>
<keyword evidence="1" id="KW-0732">Signal</keyword>
<dbReference type="Proteomes" id="UP001567538">
    <property type="component" value="Unassembled WGS sequence"/>
</dbReference>
<keyword evidence="4" id="KW-1185">Reference proteome</keyword>
<evidence type="ECO:0000259" key="2">
    <source>
        <dbReference type="Pfam" id="PF05617"/>
    </source>
</evidence>